<feature type="compositionally biased region" description="Basic and acidic residues" evidence="5">
    <location>
        <begin position="346"/>
        <end position="388"/>
    </location>
</feature>
<dbReference type="InterPro" id="IPR011016">
    <property type="entry name" value="Znf_RING-CH"/>
</dbReference>
<sequence length="887" mass="91852">MLWILIDWCRCSVAAAATAASLLTGSSEPILSSGLAPPASGSTGSAASASASASPSSPFASAPAASASTSPTLNVPSSNTSNLLPSAFFSPPPPPPPLPSFISSNLNSNSNSNSGSARHIGVGDMSPAGRAERMRQAWGTIRERLGLRANSPSSPSSSPSSSSSSSPLSSSSTSSSALYSPSSSSPTSGFGSGSGSGSNATPTSASSPASLLSALAPASPFGGGGSGRDRERNQTLTDTREQMLAEMARAFNIGLGLGAGEEQAQSREQSREQGQRQEQQEAGGQRDRERRGESGGMGAGAGSGEGERDREREREREREAEMPPEGSFERFLVELQADLRVALTQDRGEEHERGEREGGAEREREPEREPEREERRETPVPETRERVPSVRSLVPTEPASDNEDADMPPLQDVSFSDSDYEGPEESVEDDFSSVNTSPTGEAPRAQATNESSARPTDGGTPRAGLDASGRINWWRLYRFPPVMSARTGGPGPTGPGTMPTMLASASPFGPSVPMGGPAFGGPGLSDTYSPMFGNGPSSSSSGGGGGGAPAREGASGASARAGNGNGNGGGNAASVVPVIIVGLQSVNAPGWMGMDDGADLFDDVPHDRHHHHHHHNHHHQRGATMPDLGEEDEDEDAFFGGFGPSMAARQERRRAGGSGGGGWQNRAASALRNLRSASGTGAGAGAGTGGGAGIGIGVGNRRSQGLGMDGLGGLGGIGGHGQGMGRRQQQQQQQQQPLPPMIGGPGSRTFLIYVIGGYYPPDHSIVTGGPDNLESFEALLELVELLGNAKAATATKEDIEKSGLEVIKKSQLTEYERDNKVSSNCVERCLICLDDYEEQDEIRVMGCRHAFHRGCVDKWLQTGKNNCPACRSRGVSTEGPSPTQTAT</sequence>
<evidence type="ECO:0000313" key="8">
    <source>
        <dbReference type="EMBL" id="KAF9448794.1"/>
    </source>
</evidence>
<evidence type="ECO:0000256" key="4">
    <source>
        <dbReference type="PROSITE-ProRule" id="PRU00175"/>
    </source>
</evidence>
<evidence type="ECO:0000313" key="9">
    <source>
        <dbReference type="Proteomes" id="UP000807342"/>
    </source>
</evidence>
<keyword evidence="3" id="KW-0862">Zinc</keyword>
<dbReference type="InterPro" id="IPR013083">
    <property type="entry name" value="Znf_RING/FYVE/PHD"/>
</dbReference>
<dbReference type="FunFam" id="3.30.40.10:FF:000728">
    <property type="entry name" value="Unplaced genomic scaffold supercont1.4, whole genome shotgun sequence"/>
    <property type="match status" value="1"/>
</dbReference>
<feature type="compositionally biased region" description="Basic residues" evidence="5">
    <location>
        <begin position="607"/>
        <end position="621"/>
    </location>
</feature>
<dbReference type="GO" id="GO:0008270">
    <property type="term" value="F:zinc ion binding"/>
    <property type="evidence" value="ECO:0007669"/>
    <property type="project" value="UniProtKB-KW"/>
</dbReference>
<feature type="compositionally biased region" description="Acidic residues" evidence="5">
    <location>
        <begin position="418"/>
        <end position="431"/>
    </location>
</feature>
<dbReference type="PANTHER" id="PTHR46171">
    <property type="entry name" value="GH10160P"/>
    <property type="match status" value="1"/>
</dbReference>
<feature type="compositionally biased region" description="Low complexity" evidence="5">
    <location>
        <begin position="151"/>
        <end position="189"/>
    </location>
</feature>
<feature type="compositionally biased region" description="Low complexity" evidence="5">
    <location>
        <begin position="197"/>
        <end position="220"/>
    </location>
</feature>
<dbReference type="EMBL" id="MU151150">
    <property type="protein sequence ID" value="KAF9448794.1"/>
    <property type="molecule type" value="Genomic_DNA"/>
</dbReference>
<dbReference type="Gene3D" id="3.30.40.10">
    <property type="entry name" value="Zinc/RING finger domain, C3HC4 (zinc finger)"/>
    <property type="match status" value="1"/>
</dbReference>
<gene>
    <name evidence="8" type="ORF">P691DRAFT_775161</name>
</gene>
<protein>
    <recommendedName>
        <fullName evidence="7">RING-type domain-containing protein</fullName>
    </recommendedName>
</protein>
<reference evidence="8" key="1">
    <citation type="submission" date="2020-11" db="EMBL/GenBank/DDBJ databases">
        <authorList>
            <consortium name="DOE Joint Genome Institute"/>
            <person name="Ahrendt S."/>
            <person name="Riley R."/>
            <person name="Andreopoulos W."/>
            <person name="Labutti K."/>
            <person name="Pangilinan J."/>
            <person name="Ruiz-Duenas F.J."/>
            <person name="Barrasa J.M."/>
            <person name="Sanchez-Garcia M."/>
            <person name="Camarero S."/>
            <person name="Miyauchi S."/>
            <person name="Serrano A."/>
            <person name="Linde D."/>
            <person name="Babiker R."/>
            <person name="Drula E."/>
            <person name="Ayuso-Fernandez I."/>
            <person name="Pacheco R."/>
            <person name="Padilla G."/>
            <person name="Ferreira P."/>
            <person name="Barriuso J."/>
            <person name="Kellner H."/>
            <person name="Castanera R."/>
            <person name="Alfaro M."/>
            <person name="Ramirez L."/>
            <person name="Pisabarro A.G."/>
            <person name="Kuo A."/>
            <person name="Tritt A."/>
            <person name="Lipzen A."/>
            <person name="He G."/>
            <person name="Yan M."/>
            <person name="Ng V."/>
            <person name="Cullen D."/>
            <person name="Martin F."/>
            <person name="Rosso M.-N."/>
            <person name="Henrissat B."/>
            <person name="Hibbett D."/>
            <person name="Martinez A.T."/>
            <person name="Grigoriev I.V."/>
        </authorList>
    </citation>
    <scope>NUCLEOTIDE SEQUENCE</scope>
    <source>
        <strain evidence="8">MF-IS2</strain>
    </source>
</reference>
<organism evidence="8 9">
    <name type="scientific">Macrolepiota fuliginosa MF-IS2</name>
    <dbReference type="NCBI Taxonomy" id="1400762"/>
    <lineage>
        <taxon>Eukaryota</taxon>
        <taxon>Fungi</taxon>
        <taxon>Dikarya</taxon>
        <taxon>Basidiomycota</taxon>
        <taxon>Agaricomycotina</taxon>
        <taxon>Agaricomycetes</taxon>
        <taxon>Agaricomycetidae</taxon>
        <taxon>Agaricales</taxon>
        <taxon>Agaricineae</taxon>
        <taxon>Agaricaceae</taxon>
        <taxon>Macrolepiota</taxon>
    </lineage>
</organism>
<evidence type="ECO:0000259" key="7">
    <source>
        <dbReference type="PROSITE" id="PS50089"/>
    </source>
</evidence>
<feature type="signal peptide" evidence="6">
    <location>
        <begin position="1"/>
        <end position="16"/>
    </location>
</feature>
<dbReference type="GO" id="GO:0061630">
    <property type="term" value="F:ubiquitin protein ligase activity"/>
    <property type="evidence" value="ECO:0007669"/>
    <property type="project" value="TreeGrafter"/>
</dbReference>
<feature type="compositionally biased region" description="Basic and acidic residues" evidence="5">
    <location>
        <begin position="305"/>
        <end position="332"/>
    </location>
</feature>
<feature type="domain" description="RING-type" evidence="7">
    <location>
        <begin position="829"/>
        <end position="871"/>
    </location>
</feature>
<dbReference type="SUPFAM" id="SSF57850">
    <property type="entry name" value="RING/U-box"/>
    <property type="match status" value="1"/>
</dbReference>
<dbReference type="Pfam" id="PF13639">
    <property type="entry name" value="zf-RING_2"/>
    <property type="match status" value="1"/>
</dbReference>
<keyword evidence="2 4" id="KW-0863">Zinc-finger</keyword>
<evidence type="ECO:0000256" key="1">
    <source>
        <dbReference type="ARBA" id="ARBA00022723"/>
    </source>
</evidence>
<feature type="compositionally biased region" description="Low complexity" evidence="5">
    <location>
        <begin position="100"/>
        <end position="114"/>
    </location>
</feature>
<evidence type="ECO:0000256" key="6">
    <source>
        <dbReference type="SAM" id="SignalP"/>
    </source>
</evidence>
<dbReference type="PANTHER" id="PTHR46171:SF3">
    <property type="entry name" value="GH10160P"/>
    <property type="match status" value="1"/>
</dbReference>
<feature type="compositionally biased region" description="Basic and acidic residues" evidence="5">
    <location>
        <begin position="227"/>
        <end position="243"/>
    </location>
</feature>
<keyword evidence="6" id="KW-0732">Signal</keyword>
<dbReference type="OrthoDB" id="8062037at2759"/>
<comment type="caution">
    <text evidence="8">The sequence shown here is derived from an EMBL/GenBank/DDBJ whole genome shotgun (WGS) entry which is preliminary data.</text>
</comment>
<feature type="region of interest" description="Disordered" evidence="5">
    <location>
        <begin position="605"/>
        <end position="643"/>
    </location>
</feature>
<proteinExistence type="predicted"/>
<keyword evidence="1" id="KW-0479">Metal-binding</keyword>
<feature type="chain" id="PRO_5040284613" description="RING-type domain-containing protein" evidence="6">
    <location>
        <begin position="17"/>
        <end position="887"/>
    </location>
</feature>
<accession>A0A9P6C4W2</accession>
<evidence type="ECO:0000256" key="5">
    <source>
        <dbReference type="SAM" id="MobiDB-lite"/>
    </source>
</evidence>
<feature type="compositionally biased region" description="Gly residues" evidence="5">
    <location>
        <begin position="294"/>
        <end position="304"/>
    </location>
</feature>
<dbReference type="PROSITE" id="PS50089">
    <property type="entry name" value="ZF_RING_2"/>
    <property type="match status" value="1"/>
</dbReference>
<feature type="compositionally biased region" description="Low complexity" evidence="5">
    <location>
        <begin position="725"/>
        <end position="736"/>
    </location>
</feature>
<evidence type="ECO:0000256" key="3">
    <source>
        <dbReference type="ARBA" id="ARBA00022833"/>
    </source>
</evidence>
<feature type="compositionally biased region" description="Gly residues" evidence="5">
    <location>
        <begin position="707"/>
        <end position="724"/>
    </location>
</feature>
<feature type="region of interest" description="Disordered" evidence="5">
    <location>
        <begin position="145"/>
        <end position="466"/>
    </location>
</feature>
<feature type="region of interest" description="Disordered" evidence="5">
    <location>
        <begin position="707"/>
        <end position="743"/>
    </location>
</feature>
<feature type="region of interest" description="Disordered" evidence="5">
    <location>
        <begin position="516"/>
        <end position="565"/>
    </location>
</feature>
<feature type="region of interest" description="Disordered" evidence="5">
    <location>
        <begin position="34"/>
        <end position="78"/>
    </location>
</feature>
<feature type="compositionally biased region" description="Basic and acidic residues" evidence="5">
    <location>
        <begin position="264"/>
        <end position="293"/>
    </location>
</feature>
<feature type="compositionally biased region" description="Acidic residues" evidence="5">
    <location>
        <begin position="628"/>
        <end position="637"/>
    </location>
</feature>
<feature type="region of interest" description="Disordered" evidence="5">
    <location>
        <begin position="95"/>
        <end position="130"/>
    </location>
</feature>
<dbReference type="Proteomes" id="UP000807342">
    <property type="component" value="Unassembled WGS sequence"/>
</dbReference>
<dbReference type="AlphaFoldDB" id="A0A9P6C4W2"/>
<evidence type="ECO:0000256" key="2">
    <source>
        <dbReference type="ARBA" id="ARBA00022771"/>
    </source>
</evidence>
<name>A0A9P6C4W2_9AGAR</name>
<dbReference type="InterPro" id="IPR001841">
    <property type="entry name" value="Znf_RING"/>
</dbReference>
<feature type="compositionally biased region" description="Low complexity" evidence="5">
    <location>
        <begin position="34"/>
        <end position="73"/>
    </location>
</feature>
<feature type="compositionally biased region" description="Low complexity" evidence="5">
    <location>
        <begin position="549"/>
        <end position="562"/>
    </location>
</feature>
<dbReference type="GO" id="GO:0016567">
    <property type="term" value="P:protein ubiquitination"/>
    <property type="evidence" value="ECO:0007669"/>
    <property type="project" value="TreeGrafter"/>
</dbReference>
<dbReference type="SMART" id="SM00184">
    <property type="entry name" value="RING"/>
    <property type="match status" value="1"/>
</dbReference>
<keyword evidence="9" id="KW-1185">Reference proteome</keyword>
<dbReference type="SMART" id="SM00744">
    <property type="entry name" value="RINGv"/>
    <property type="match status" value="1"/>
</dbReference>